<comment type="similarity">
    <text evidence="3 19">In the N-terminal section; belongs to the NnrE/AIBP family.</text>
</comment>
<feature type="binding site" evidence="18">
    <location>
        <position position="175"/>
    </location>
    <ligand>
        <name>K(+)</name>
        <dbReference type="ChEBI" id="CHEBI:29103"/>
    </ligand>
</feature>
<dbReference type="InterPro" id="IPR004443">
    <property type="entry name" value="YjeF_N_dom"/>
</dbReference>
<dbReference type="NCBIfam" id="TIGR00197">
    <property type="entry name" value="yjeF_nterm"/>
    <property type="match status" value="1"/>
</dbReference>
<evidence type="ECO:0000256" key="13">
    <source>
        <dbReference type="ARBA" id="ARBA00023268"/>
    </source>
</evidence>
<dbReference type="Pfam" id="PF01256">
    <property type="entry name" value="Carb_kinase"/>
    <property type="match status" value="1"/>
</dbReference>
<comment type="catalytic activity">
    <reaction evidence="16 17 19">
        <text>(6S)-NADPHX + ADP = AMP + phosphate + NADPH + H(+)</text>
        <dbReference type="Rhea" id="RHEA:32235"/>
        <dbReference type="ChEBI" id="CHEBI:15378"/>
        <dbReference type="ChEBI" id="CHEBI:43474"/>
        <dbReference type="ChEBI" id="CHEBI:57783"/>
        <dbReference type="ChEBI" id="CHEBI:64076"/>
        <dbReference type="ChEBI" id="CHEBI:456215"/>
        <dbReference type="ChEBI" id="CHEBI:456216"/>
        <dbReference type="EC" id="4.2.1.136"/>
    </reaction>
</comment>
<feature type="binding site" evidence="18">
    <location>
        <position position="172"/>
    </location>
    <ligand>
        <name>(6S)-NADPHX</name>
        <dbReference type="ChEBI" id="CHEBI:64076"/>
    </ligand>
</feature>
<feature type="domain" description="YjeF N-terminal" evidence="21">
    <location>
        <begin position="31"/>
        <end position="229"/>
    </location>
</feature>
<comment type="similarity">
    <text evidence="17">Belongs to the NnrD/CARKD family.</text>
</comment>
<keyword evidence="9 18" id="KW-0630">Potassium</keyword>
<comment type="cofactor">
    <cofactor evidence="18 19">
        <name>K(+)</name>
        <dbReference type="ChEBI" id="CHEBI:29103"/>
    </cofactor>
    <text evidence="18 19">Binds 1 potassium ion per subunit.</text>
</comment>
<keyword evidence="8 17" id="KW-0521">NADP</keyword>
<evidence type="ECO:0000259" key="21">
    <source>
        <dbReference type="PROSITE" id="PS51385"/>
    </source>
</evidence>
<feature type="binding site" evidence="17">
    <location>
        <position position="338"/>
    </location>
    <ligand>
        <name>(6S)-NADPHX</name>
        <dbReference type="ChEBI" id="CHEBI:64076"/>
    </ligand>
</feature>
<name>A0A1C3XWR6_9HYPH</name>
<evidence type="ECO:0000313" key="22">
    <source>
        <dbReference type="EMBL" id="SCB56700.1"/>
    </source>
</evidence>
<feature type="binding site" evidence="18">
    <location>
        <position position="139"/>
    </location>
    <ligand>
        <name>K(+)</name>
        <dbReference type="ChEBI" id="CHEBI:29103"/>
    </ligand>
</feature>
<keyword evidence="22" id="KW-0418">Kinase</keyword>
<dbReference type="CDD" id="cd01171">
    <property type="entry name" value="YXKO-related"/>
    <property type="match status" value="1"/>
</dbReference>
<evidence type="ECO:0000256" key="18">
    <source>
        <dbReference type="HAMAP-Rule" id="MF_01966"/>
    </source>
</evidence>
<evidence type="ECO:0000256" key="9">
    <source>
        <dbReference type="ARBA" id="ARBA00022958"/>
    </source>
</evidence>
<evidence type="ECO:0000256" key="3">
    <source>
        <dbReference type="ARBA" id="ARBA00006001"/>
    </source>
</evidence>
<dbReference type="InterPro" id="IPR017953">
    <property type="entry name" value="Carbohydrate_kinase_pred_CS"/>
</dbReference>
<evidence type="ECO:0000256" key="2">
    <source>
        <dbReference type="ARBA" id="ARBA00000909"/>
    </source>
</evidence>
<feature type="binding site" evidence="17">
    <location>
        <position position="456"/>
    </location>
    <ligand>
        <name>(6S)-NADPHX</name>
        <dbReference type="ChEBI" id="CHEBI:64076"/>
    </ligand>
</feature>
<dbReference type="EMBL" id="FMAJ01000001">
    <property type="protein sequence ID" value="SCB56700.1"/>
    <property type="molecule type" value="Genomic_DNA"/>
</dbReference>
<feature type="binding site" evidence="18">
    <location>
        <begin position="143"/>
        <end position="149"/>
    </location>
    <ligand>
        <name>(6S)-NADPHX</name>
        <dbReference type="ChEBI" id="CHEBI:64076"/>
    </ligand>
</feature>
<dbReference type="EC" id="5.1.99.6" evidence="19"/>
<dbReference type="PANTHER" id="PTHR12592:SF0">
    <property type="entry name" value="ATP-DEPENDENT (S)-NAD(P)H-HYDRATE DEHYDRATASE"/>
    <property type="match status" value="1"/>
</dbReference>
<comment type="similarity">
    <text evidence="18">Belongs to the NnrE/AIBP family.</text>
</comment>
<evidence type="ECO:0000313" key="23">
    <source>
        <dbReference type="Proteomes" id="UP000198723"/>
    </source>
</evidence>
<evidence type="ECO:0000256" key="17">
    <source>
        <dbReference type="HAMAP-Rule" id="MF_01965"/>
    </source>
</evidence>
<feature type="binding site" evidence="17">
    <location>
        <position position="389"/>
    </location>
    <ligand>
        <name>(6S)-NADPHX</name>
        <dbReference type="ChEBI" id="CHEBI:64076"/>
    </ligand>
</feature>
<organism evidence="22 23">
    <name type="scientific">Rhizobium aethiopicum</name>
    <dbReference type="NCBI Taxonomy" id="1138170"/>
    <lineage>
        <taxon>Bacteria</taxon>
        <taxon>Pseudomonadati</taxon>
        <taxon>Pseudomonadota</taxon>
        <taxon>Alphaproteobacteria</taxon>
        <taxon>Hyphomicrobiales</taxon>
        <taxon>Rhizobiaceae</taxon>
        <taxon>Rhizobium/Agrobacterium group</taxon>
        <taxon>Rhizobium</taxon>
    </lineage>
</organism>
<accession>A0A1C3XWR6</accession>
<dbReference type="Pfam" id="PF03853">
    <property type="entry name" value="YjeF_N"/>
    <property type="match status" value="1"/>
</dbReference>
<evidence type="ECO:0000256" key="14">
    <source>
        <dbReference type="ARBA" id="ARBA00025153"/>
    </source>
</evidence>
<comment type="caution">
    <text evidence="18">Lacks conserved residue(s) required for the propagation of feature annotation.</text>
</comment>
<evidence type="ECO:0000256" key="10">
    <source>
        <dbReference type="ARBA" id="ARBA00023027"/>
    </source>
</evidence>
<feature type="binding site" evidence="18">
    <location>
        <position position="79"/>
    </location>
    <ligand>
        <name>K(+)</name>
        <dbReference type="ChEBI" id="CHEBI:29103"/>
    </ligand>
</feature>
<dbReference type="PANTHER" id="PTHR12592">
    <property type="entry name" value="ATP-DEPENDENT (S)-NAD(P)H-HYDRATE DEHYDRATASE FAMILY MEMBER"/>
    <property type="match status" value="1"/>
</dbReference>
<evidence type="ECO:0000256" key="5">
    <source>
        <dbReference type="ARBA" id="ARBA00022723"/>
    </source>
</evidence>
<evidence type="ECO:0000256" key="6">
    <source>
        <dbReference type="ARBA" id="ARBA00022741"/>
    </source>
</evidence>
<dbReference type="HAMAP" id="MF_01966">
    <property type="entry name" value="NADHX_epimerase"/>
    <property type="match status" value="1"/>
</dbReference>
<evidence type="ECO:0000256" key="8">
    <source>
        <dbReference type="ARBA" id="ARBA00022857"/>
    </source>
</evidence>
<evidence type="ECO:0000256" key="19">
    <source>
        <dbReference type="PIRNR" id="PIRNR017184"/>
    </source>
</evidence>
<feature type="binding site" evidence="17">
    <location>
        <position position="275"/>
    </location>
    <ligand>
        <name>(6S)-NADPHX</name>
        <dbReference type="ChEBI" id="CHEBI:64076"/>
    </ligand>
</feature>
<keyword evidence="13" id="KW-0511">Multifunctional enzyme</keyword>
<comment type="cofactor">
    <cofactor evidence="17">
        <name>Mg(2+)</name>
        <dbReference type="ChEBI" id="CHEBI:18420"/>
    </cofactor>
</comment>
<keyword evidence="11 18" id="KW-0413">Isomerase</keyword>
<evidence type="ECO:0000256" key="7">
    <source>
        <dbReference type="ARBA" id="ARBA00022840"/>
    </source>
</evidence>
<evidence type="ECO:0000259" key="20">
    <source>
        <dbReference type="PROSITE" id="PS51383"/>
    </source>
</evidence>
<dbReference type="PIRSF" id="PIRSF017184">
    <property type="entry name" value="Nnr"/>
    <property type="match status" value="1"/>
</dbReference>
<dbReference type="Gene3D" id="3.40.50.10260">
    <property type="entry name" value="YjeF N-terminal domain"/>
    <property type="match status" value="1"/>
</dbReference>
<dbReference type="PROSITE" id="PS51383">
    <property type="entry name" value="YJEF_C_3"/>
    <property type="match status" value="1"/>
</dbReference>
<comment type="catalytic activity">
    <reaction evidence="15 17 19">
        <text>(6S)-NADHX + ADP = AMP + phosphate + NADH + H(+)</text>
        <dbReference type="Rhea" id="RHEA:32223"/>
        <dbReference type="ChEBI" id="CHEBI:15378"/>
        <dbReference type="ChEBI" id="CHEBI:43474"/>
        <dbReference type="ChEBI" id="CHEBI:57945"/>
        <dbReference type="ChEBI" id="CHEBI:64074"/>
        <dbReference type="ChEBI" id="CHEBI:456215"/>
        <dbReference type="ChEBI" id="CHEBI:456216"/>
        <dbReference type="EC" id="4.2.1.136"/>
    </reaction>
</comment>
<dbReference type="NCBIfam" id="TIGR00196">
    <property type="entry name" value="yjeF_cterm"/>
    <property type="match status" value="1"/>
</dbReference>
<proteinExistence type="inferred from homology"/>
<reference evidence="22 23" key="1">
    <citation type="submission" date="2016-08" db="EMBL/GenBank/DDBJ databases">
        <authorList>
            <person name="Seilhamer J.J."/>
        </authorList>
    </citation>
    <scope>NUCLEOTIDE SEQUENCE [LARGE SCALE GENOMIC DNA]</scope>
    <source>
        <strain evidence="22 23">HBR26</strain>
    </source>
</reference>
<feature type="binding site" evidence="18">
    <location>
        <begin position="78"/>
        <end position="82"/>
    </location>
    <ligand>
        <name>(6S)-NADPHX</name>
        <dbReference type="ChEBI" id="CHEBI:64076"/>
    </ligand>
</feature>
<dbReference type="EC" id="4.2.1.136" evidence="19"/>
<dbReference type="GO" id="GO:0046872">
    <property type="term" value="F:metal ion binding"/>
    <property type="evidence" value="ECO:0007669"/>
    <property type="project" value="UniProtKB-UniRule"/>
</dbReference>
<dbReference type="GO" id="GO:0052856">
    <property type="term" value="F:NAD(P)HX epimerase activity"/>
    <property type="evidence" value="ECO:0007669"/>
    <property type="project" value="UniProtKB-UniRule"/>
</dbReference>
<protein>
    <recommendedName>
        <fullName evidence="19">Bifunctional NAD(P)H-hydrate repair enzyme</fullName>
    </recommendedName>
    <alternativeName>
        <fullName evidence="19">Nicotinamide nucleotide repair protein</fullName>
    </alternativeName>
    <domain>
        <recommendedName>
            <fullName evidence="19">ADP-dependent (S)-NAD(P)H-hydrate dehydratase</fullName>
            <ecNumber evidence="19">4.2.1.136</ecNumber>
        </recommendedName>
        <alternativeName>
            <fullName evidence="19">ADP-dependent NAD(P)HX dehydratase</fullName>
        </alternativeName>
    </domain>
    <domain>
        <recommendedName>
            <fullName evidence="19">NAD(P)H-hydrate epimerase</fullName>
            <ecNumber evidence="19">5.1.99.6</ecNumber>
        </recommendedName>
    </domain>
</protein>
<keyword evidence="10 17" id="KW-0520">NAD</keyword>
<dbReference type="PROSITE" id="PS51385">
    <property type="entry name" value="YJEF_N"/>
    <property type="match status" value="1"/>
</dbReference>
<evidence type="ECO:0000256" key="16">
    <source>
        <dbReference type="ARBA" id="ARBA00049209"/>
    </source>
</evidence>
<dbReference type="GO" id="GO:0046496">
    <property type="term" value="P:nicotinamide nucleotide metabolic process"/>
    <property type="evidence" value="ECO:0007669"/>
    <property type="project" value="UniProtKB-UniRule"/>
</dbReference>
<comment type="catalytic activity">
    <reaction evidence="2 18 19">
        <text>(6R)-NADPHX = (6S)-NADPHX</text>
        <dbReference type="Rhea" id="RHEA:32227"/>
        <dbReference type="ChEBI" id="CHEBI:64076"/>
        <dbReference type="ChEBI" id="CHEBI:64077"/>
        <dbReference type="EC" id="5.1.99.6"/>
    </reaction>
</comment>
<evidence type="ECO:0000256" key="4">
    <source>
        <dbReference type="ARBA" id="ARBA00009524"/>
    </source>
</evidence>
<evidence type="ECO:0000256" key="15">
    <source>
        <dbReference type="ARBA" id="ARBA00048238"/>
    </source>
</evidence>
<keyword evidence="12 17" id="KW-0456">Lyase</keyword>
<comment type="function">
    <text evidence="17">Catalyzes the dehydration of the S-form of NAD(P)HX at the expense of ADP, which is converted to AMP. Together with NAD(P)HX epimerase, which catalyzes the epimerization of the S- and R-forms, the enzyme allows the repair of both epimers of NAD(P)HX, a damaged form of NAD(P)H that is a result of enzymatic or heat-dependent hydration.</text>
</comment>
<comment type="function">
    <text evidence="14 19">Bifunctional enzyme that catalyzes the epimerization of the S- and R-forms of NAD(P)HX and the dehydration of the S-form of NAD(P)HX at the expense of ADP, which is converted to AMP. This allows the repair of both epimers of NAD(P)HX, a damaged form of NAD(P)H that is a result of enzymatic or heat-dependent hydration.</text>
</comment>
<keyword evidence="7 17" id="KW-0067">ATP-binding</keyword>
<keyword evidence="22" id="KW-0808">Transferase</keyword>
<dbReference type="Gene3D" id="3.40.1190.20">
    <property type="match status" value="1"/>
</dbReference>
<comment type="subunit">
    <text evidence="17">Homotetramer.</text>
</comment>
<dbReference type="GO" id="GO:0052855">
    <property type="term" value="F:ADP-dependent NAD(P)H-hydrate dehydratase activity"/>
    <property type="evidence" value="ECO:0007669"/>
    <property type="project" value="UniProtKB-UniRule"/>
</dbReference>
<feature type="domain" description="YjeF C-terminal" evidence="20">
    <location>
        <begin position="240"/>
        <end position="506"/>
    </location>
</feature>
<comment type="similarity">
    <text evidence="4 19">In the C-terminal section; belongs to the NnrD/CARKD family.</text>
</comment>
<evidence type="ECO:0000256" key="12">
    <source>
        <dbReference type="ARBA" id="ARBA00023239"/>
    </source>
</evidence>
<dbReference type="InterPro" id="IPR030677">
    <property type="entry name" value="Nnr"/>
</dbReference>
<dbReference type="HAMAP" id="MF_01965">
    <property type="entry name" value="NADHX_dehydratase"/>
    <property type="match status" value="1"/>
</dbReference>
<dbReference type="GO" id="GO:0016301">
    <property type="term" value="F:kinase activity"/>
    <property type="evidence" value="ECO:0007669"/>
    <property type="project" value="UniProtKB-KW"/>
</dbReference>
<evidence type="ECO:0000256" key="1">
    <source>
        <dbReference type="ARBA" id="ARBA00000013"/>
    </source>
</evidence>
<dbReference type="AlphaFoldDB" id="A0A1C3XWR6"/>
<keyword evidence="5 18" id="KW-0479">Metal-binding</keyword>
<dbReference type="GO" id="GO:0110051">
    <property type="term" value="P:metabolite repair"/>
    <property type="evidence" value="ECO:0007669"/>
    <property type="project" value="TreeGrafter"/>
</dbReference>
<dbReference type="PROSITE" id="PS01050">
    <property type="entry name" value="YJEF_C_2"/>
    <property type="match status" value="1"/>
</dbReference>
<dbReference type="Proteomes" id="UP000198723">
    <property type="component" value="Unassembled WGS sequence"/>
</dbReference>
<dbReference type="InterPro" id="IPR029056">
    <property type="entry name" value="Ribokinase-like"/>
</dbReference>
<dbReference type="SUPFAM" id="SSF64153">
    <property type="entry name" value="YjeF N-terminal domain-like"/>
    <property type="match status" value="1"/>
</dbReference>
<dbReference type="STRING" id="1138170.GA0061105_101533"/>
<feature type="binding site" evidence="17">
    <location>
        <position position="455"/>
    </location>
    <ligand>
        <name>AMP</name>
        <dbReference type="ChEBI" id="CHEBI:456215"/>
    </ligand>
</feature>
<keyword evidence="6 17" id="KW-0547">Nucleotide-binding</keyword>
<dbReference type="GO" id="GO:0005524">
    <property type="term" value="F:ATP binding"/>
    <property type="evidence" value="ECO:0007669"/>
    <property type="project" value="UniProtKB-UniRule"/>
</dbReference>
<comment type="catalytic activity">
    <reaction evidence="1 18 19">
        <text>(6R)-NADHX = (6S)-NADHX</text>
        <dbReference type="Rhea" id="RHEA:32215"/>
        <dbReference type="ChEBI" id="CHEBI:64074"/>
        <dbReference type="ChEBI" id="CHEBI:64075"/>
        <dbReference type="EC" id="5.1.99.6"/>
    </reaction>
</comment>
<dbReference type="SUPFAM" id="SSF53613">
    <property type="entry name" value="Ribokinase-like"/>
    <property type="match status" value="1"/>
</dbReference>
<sequence length="506" mass="52164">MVKAVVFWAFFELNRLMSEHLSDLLLTPAEMAAVDAAAAASGIDSFGLMERAGAATAAAALRLHPGALRFVVLCGPGNNGGDAYVAARHLLQSGAKVALFHLADPARLKGDAARAQAGCALQGQGLEHYRPEGGDVVIDGLFGAGLGRAVAAEVGTLIKCITEADLPVLAIDLPSGLDGRTGKVLGAAFRARNTITFMTRKPGHLLMPGRELCGELEVFDIGIPARIVRSAAGCVIAENKPDALKHVLPAEQLETHKYKRGHLVVFSGEADKTGAARMSALSGLKAGAGLVTIAAPRAALAANAAHLTAVMLHAVDDEADLAEWLSDKRLQTFVLGPGFGVGATARGFVTALADRRLVLDADGISSFKDDPHQLFAFFRGEPRLVLTPHEGEFSRLFPDIGDDEALGKVDKAVAAARRANAAIVYKGADTVIASPDGRALINTNAPAWLATAGSGDVLAGIIGGLLAQGLPAFEAAAAGVWLHGAAGQRAGKGLTAEDLAAAVLPL</sequence>
<evidence type="ECO:0000256" key="11">
    <source>
        <dbReference type="ARBA" id="ARBA00023235"/>
    </source>
</evidence>
<feature type="binding site" evidence="17">
    <location>
        <begin position="426"/>
        <end position="430"/>
    </location>
    <ligand>
        <name>AMP</name>
        <dbReference type="ChEBI" id="CHEBI:456215"/>
    </ligand>
</feature>
<gene>
    <name evidence="17" type="primary">nnrD</name>
    <name evidence="18" type="synonym">nnrE</name>
    <name evidence="22" type="ORF">GA0061105_101533</name>
</gene>
<dbReference type="InterPro" id="IPR036652">
    <property type="entry name" value="YjeF_N_dom_sf"/>
</dbReference>
<dbReference type="InterPro" id="IPR000631">
    <property type="entry name" value="CARKD"/>
</dbReference>
<comment type="function">
    <text evidence="18">Catalyzes the epimerization of the S- and R-forms of NAD(P)HX, a damaged form of NAD(P)H that is a result of enzymatic or heat-dependent hydration. This is a prerequisite for the S-specific NAD(P)H-hydrate dehydratase to allow the repair of both epimers of NAD(P)HX.</text>
</comment>